<organism evidence="1 2">
    <name type="scientific">Melastoma candidum</name>
    <dbReference type="NCBI Taxonomy" id="119954"/>
    <lineage>
        <taxon>Eukaryota</taxon>
        <taxon>Viridiplantae</taxon>
        <taxon>Streptophyta</taxon>
        <taxon>Embryophyta</taxon>
        <taxon>Tracheophyta</taxon>
        <taxon>Spermatophyta</taxon>
        <taxon>Magnoliopsida</taxon>
        <taxon>eudicotyledons</taxon>
        <taxon>Gunneridae</taxon>
        <taxon>Pentapetalae</taxon>
        <taxon>rosids</taxon>
        <taxon>malvids</taxon>
        <taxon>Myrtales</taxon>
        <taxon>Melastomataceae</taxon>
        <taxon>Melastomatoideae</taxon>
        <taxon>Melastomateae</taxon>
        <taxon>Melastoma</taxon>
    </lineage>
</organism>
<reference evidence="2" key="1">
    <citation type="journal article" date="2023" name="Front. Plant Sci.">
        <title>Chromosomal-level genome assembly of Melastoma candidum provides insights into trichome evolution.</title>
        <authorList>
            <person name="Zhong Y."/>
            <person name="Wu W."/>
            <person name="Sun C."/>
            <person name="Zou P."/>
            <person name="Liu Y."/>
            <person name="Dai S."/>
            <person name="Zhou R."/>
        </authorList>
    </citation>
    <scope>NUCLEOTIDE SEQUENCE [LARGE SCALE GENOMIC DNA]</scope>
</reference>
<gene>
    <name evidence="1" type="ORF">MLD38_020670</name>
</gene>
<accession>A0ACB9QEW8</accession>
<name>A0ACB9QEW8_9MYRT</name>
<evidence type="ECO:0000313" key="1">
    <source>
        <dbReference type="EMBL" id="KAI4364599.1"/>
    </source>
</evidence>
<evidence type="ECO:0000313" key="2">
    <source>
        <dbReference type="Proteomes" id="UP001057402"/>
    </source>
</evidence>
<dbReference type="EMBL" id="CM042885">
    <property type="protein sequence ID" value="KAI4364599.1"/>
    <property type="molecule type" value="Genomic_DNA"/>
</dbReference>
<proteinExistence type="predicted"/>
<comment type="caution">
    <text evidence="1">The sequence shown here is derived from an EMBL/GenBank/DDBJ whole genome shotgun (WGS) entry which is preliminary data.</text>
</comment>
<protein>
    <submittedName>
        <fullName evidence="1">Uncharacterized protein</fullName>
    </submittedName>
</protein>
<dbReference type="Proteomes" id="UP001057402">
    <property type="component" value="Chromosome 6"/>
</dbReference>
<sequence length="422" mass="45648">MSKQEVMKMQTCVLRVNIHCHGCERKVMKLLRRTEGVYAAKVDAEQGMVTVTGNVDPGLLIWRLEKSGKHAELWSAPKDGSNNNKDSNSQNQNFTNQFQNMMQQNGGSGVKDDGKSQKGGGSGSGGNGKEDPSKLGAFRQNPQQQAVAAAFQAQLQQHMINMKGKNGKDLGVPPGYQKNVKFELLEDKPDMGSDELDKEELDDEVVESHGRAHNDDVTEKGEVVDKKRSSKKDSMFDIQGLMKALGKGGGGGGRDGKKWRKARKDAGSSSYGDNGGKANGGGGKKGGAENGKNNNEGQDGKKKNNKMEKPDQMMMSGRGADDGGGGMGPQMSQVGSYPIASYPPAQRLPGRDHVGDVMKLMNQQQQLQQQQLYGGHSNYGETFHPAAMMTYPRSHPPMPPPQSSDPFVHMFSDENANSCSVM</sequence>
<keyword evidence="2" id="KW-1185">Reference proteome</keyword>